<keyword evidence="1" id="KW-0805">Transcription regulation</keyword>
<proteinExistence type="predicted"/>
<comment type="caution">
    <text evidence="6">The sequence shown here is derived from an EMBL/GenBank/DDBJ whole genome shotgun (WGS) entry which is preliminary data.</text>
</comment>
<feature type="DNA-binding region" description="H-T-H motif" evidence="4">
    <location>
        <begin position="35"/>
        <end position="54"/>
    </location>
</feature>
<dbReference type="OrthoDB" id="594604at2"/>
<dbReference type="InterPro" id="IPR009057">
    <property type="entry name" value="Homeodomain-like_sf"/>
</dbReference>
<accession>A0A2P8D783</accession>
<dbReference type="InterPro" id="IPR025996">
    <property type="entry name" value="MT1864/Rv1816-like_C"/>
</dbReference>
<keyword evidence="3" id="KW-0804">Transcription</keyword>
<dbReference type="InterPro" id="IPR036271">
    <property type="entry name" value="Tet_transcr_reg_TetR-rel_C_sf"/>
</dbReference>
<dbReference type="AlphaFoldDB" id="A0A2P8D783"/>
<evidence type="ECO:0000256" key="4">
    <source>
        <dbReference type="PROSITE-ProRule" id="PRU00335"/>
    </source>
</evidence>
<evidence type="ECO:0000256" key="3">
    <source>
        <dbReference type="ARBA" id="ARBA00023163"/>
    </source>
</evidence>
<reference evidence="6 7" key="1">
    <citation type="submission" date="2018-03" db="EMBL/GenBank/DDBJ databases">
        <title>Genomic Encyclopedia of Type Strains, Phase III (KMG-III): the genomes of soil and plant-associated and newly described type strains.</title>
        <authorList>
            <person name="Whitman W."/>
        </authorList>
    </citation>
    <scope>NUCLEOTIDE SEQUENCE [LARGE SCALE GENOMIC DNA]</scope>
    <source>
        <strain evidence="6 7">CGMCC 1.12700</strain>
    </source>
</reference>
<sequence>MGITERRIRQKKEIRDNILSTSWRMVKDDGWQCLSIRKIADAIEYSVPVVYDHFENKEAILLEFSKKGFELLVKKLQQAKSGSDDPAEQLQAIADAYWAFALNNKEYYQLMFGIGMPCCEFEKCMPEKVVFRELVMEPIERLLERHKREDLNACFKYHAFWSVMHGLISIKLTGSSDFGEELNKCVLNDAIEGFIKNLE</sequence>
<protein>
    <submittedName>
        <fullName evidence="6">TetR family transcriptional regulator</fullName>
    </submittedName>
</protein>
<feature type="domain" description="HTH tetR-type" evidence="5">
    <location>
        <begin position="12"/>
        <end position="72"/>
    </location>
</feature>
<evidence type="ECO:0000256" key="1">
    <source>
        <dbReference type="ARBA" id="ARBA00023015"/>
    </source>
</evidence>
<evidence type="ECO:0000313" key="6">
    <source>
        <dbReference type="EMBL" id="PSK93062.1"/>
    </source>
</evidence>
<dbReference type="SUPFAM" id="SSF46689">
    <property type="entry name" value="Homeodomain-like"/>
    <property type="match status" value="1"/>
</dbReference>
<dbReference type="InterPro" id="IPR050624">
    <property type="entry name" value="HTH-type_Tx_Regulator"/>
</dbReference>
<dbReference type="PANTHER" id="PTHR43479">
    <property type="entry name" value="ACREF/ENVCD OPERON REPRESSOR-RELATED"/>
    <property type="match status" value="1"/>
</dbReference>
<dbReference type="GO" id="GO:0003677">
    <property type="term" value="F:DNA binding"/>
    <property type="evidence" value="ECO:0007669"/>
    <property type="project" value="UniProtKB-UniRule"/>
</dbReference>
<dbReference type="InterPro" id="IPR001647">
    <property type="entry name" value="HTH_TetR"/>
</dbReference>
<dbReference type="PANTHER" id="PTHR43479:SF11">
    <property type="entry name" value="ACREF_ENVCD OPERON REPRESSOR-RELATED"/>
    <property type="match status" value="1"/>
</dbReference>
<evidence type="ECO:0000313" key="7">
    <source>
        <dbReference type="Proteomes" id="UP000240572"/>
    </source>
</evidence>
<evidence type="ECO:0000256" key="2">
    <source>
        <dbReference type="ARBA" id="ARBA00023125"/>
    </source>
</evidence>
<organism evidence="6 7">
    <name type="scientific">Taibaiella chishuiensis</name>
    <dbReference type="NCBI Taxonomy" id="1434707"/>
    <lineage>
        <taxon>Bacteria</taxon>
        <taxon>Pseudomonadati</taxon>
        <taxon>Bacteroidota</taxon>
        <taxon>Chitinophagia</taxon>
        <taxon>Chitinophagales</taxon>
        <taxon>Chitinophagaceae</taxon>
        <taxon>Taibaiella</taxon>
    </lineage>
</organism>
<dbReference type="RefSeq" id="WP_106522094.1">
    <property type="nucleotide sequence ID" value="NZ_PYGD01000002.1"/>
</dbReference>
<dbReference type="PROSITE" id="PS50977">
    <property type="entry name" value="HTH_TETR_2"/>
    <property type="match status" value="1"/>
</dbReference>
<dbReference type="SUPFAM" id="SSF48498">
    <property type="entry name" value="Tetracyclin repressor-like, C-terminal domain"/>
    <property type="match status" value="1"/>
</dbReference>
<gene>
    <name evidence="6" type="ORF">B0I18_10231</name>
</gene>
<dbReference type="EMBL" id="PYGD01000002">
    <property type="protein sequence ID" value="PSK93062.1"/>
    <property type="molecule type" value="Genomic_DNA"/>
</dbReference>
<dbReference type="Proteomes" id="UP000240572">
    <property type="component" value="Unassembled WGS sequence"/>
</dbReference>
<evidence type="ECO:0000259" key="5">
    <source>
        <dbReference type="PROSITE" id="PS50977"/>
    </source>
</evidence>
<keyword evidence="7" id="KW-1185">Reference proteome</keyword>
<dbReference type="Gene3D" id="1.10.357.10">
    <property type="entry name" value="Tetracycline Repressor, domain 2"/>
    <property type="match status" value="1"/>
</dbReference>
<keyword evidence="2 4" id="KW-0238">DNA-binding</keyword>
<dbReference type="Pfam" id="PF13305">
    <property type="entry name" value="TetR_C_33"/>
    <property type="match status" value="1"/>
</dbReference>
<name>A0A2P8D783_9BACT</name>
<dbReference type="Pfam" id="PF00440">
    <property type="entry name" value="TetR_N"/>
    <property type="match status" value="1"/>
</dbReference>